<keyword evidence="3" id="KW-0067">ATP-binding</keyword>
<proteinExistence type="predicted"/>
<dbReference type="RefSeq" id="WP_132576562.1">
    <property type="nucleotide sequence ID" value="NZ_CBCSGL010000080.1"/>
</dbReference>
<keyword evidence="3" id="KW-0547">Nucleotide-binding</keyword>
<feature type="region of interest" description="Disordered" evidence="1">
    <location>
        <begin position="174"/>
        <end position="238"/>
    </location>
</feature>
<dbReference type="Gene3D" id="3.40.50.300">
    <property type="entry name" value="P-loop containing nucleotide triphosphate hydrolases"/>
    <property type="match status" value="1"/>
</dbReference>
<dbReference type="SUPFAM" id="SSF52540">
    <property type="entry name" value="P-loop containing nucleoside triphosphate hydrolases"/>
    <property type="match status" value="2"/>
</dbReference>
<organism evidence="3 4">
    <name type="scientific">Roseateles saccharophilus</name>
    <name type="common">Pseudomonas saccharophila</name>
    <dbReference type="NCBI Taxonomy" id="304"/>
    <lineage>
        <taxon>Bacteria</taxon>
        <taxon>Pseudomonadati</taxon>
        <taxon>Pseudomonadota</taxon>
        <taxon>Betaproteobacteria</taxon>
        <taxon>Burkholderiales</taxon>
        <taxon>Sphaerotilaceae</taxon>
        <taxon>Roseateles</taxon>
    </lineage>
</organism>
<feature type="compositionally biased region" description="Basic and acidic residues" evidence="1">
    <location>
        <begin position="701"/>
        <end position="714"/>
    </location>
</feature>
<keyword evidence="4" id="KW-1185">Reference proteome</keyword>
<protein>
    <submittedName>
        <fullName evidence="3">Helicase-like protein</fullName>
    </submittedName>
</protein>
<dbReference type="Pfam" id="PF00271">
    <property type="entry name" value="Helicase_C"/>
    <property type="match status" value="1"/>
</dbReference>
<gene>
    <name evidence="3" type="ORF">EV671_10543</name>
</gene>
<evidence type="ECO:0000313" key="4">
    <source>
        <dbReference type="Proteomes" id="UP000295110"/>
    </source>
</evidence>
<keyword evidence="3" id="KW-0347">Helicase</keyword>
<keyword evidence="3" id="KW-0378">Hydrolase</keyword>
<dbReference type="GO" id="GO:0004386">
    <property type="term" value="F:helicase activity"/>
    <property type="evidence" value="ECO:0007669"/>
    <property type="project" value="UniProtKB-KW"/>
</dbReference>
<evidence type="ECO:0000259" key="2">
    <source>
        <dbReference type="Pfam" id="PF00271"/>
    </source>
</evidence>
<name>A0A4V2VNQ5_ROSSA</name>
<reference evidence="3 4" key="1">
    <citation type="submission" date="2019-03" db="EMBL/GenBank/DDBJ databases">
        <title>Genomic Encyclopedia of Type Strains, Phase IV (KMG-IV): sequencing the most valuable type-strain genomes for metagenomic binning, comparative biology and taxonomic classification.</title>
        <authorList>
            <person name="Goeker M."/>
        </authorList>
    </citation>
    <scope>NUCLEOTIDE SEQUENCE [LARGE SCALE GENOMIC DNA]</scope>
    <source>
        <strain evidence="3 4">DSM 654</strain>
    </source>
</reference>
<dbReference type="EMBL" id="SMBU01000054">
    <property type="protein sequence ID" value="TCU84177.1"/>
    <property type="molecule type" value="Genomic_DNA"/>
</dbReference>
<dbReference type="InterPro" id="IPR001650">
    <property type="entry name" value="Helicase_C-like"/>
</dbReference>
<dbReference type="Proteomes" id="UP000295110">
    <property type="component" value="Unassembled WGS sequence"/>
</dbReference>
<feature type="compositionally biased region" description="Acidic residues" evidence="1">
    <location>
        <begin position="186"/>
        <end position="196"/>
    </location>
</feature>
<accession>A0A4V2VNQ5</accession>
<evidence type="ECO:0000313" key="3">
    <source>
        <dbReference type="EMBL" id="TCU84177.1"/>
    </source>
</evidence>
<sequence length="1412" mass="155989">MPILSKNPRDDIHPAYKEAVVDSLLNGLSARLAGRGDFYKVIYGSKPSAALMSEFIVPMPLEERIGDEEADPIRISAHGMDFQVRATATDAKLGVSVTGAVYVRILPLEDEVKAGGRLEAKFPLTRQARADIRARVKEALTMLAAELPGGKAHPDWAAKSQDARRKAYESLGLSFDNQLDRAPADQEAEAAEGETEGDPKGDPKGDSDGDGDGEQSEAPPAQEVVGDGMPDGLAEDIPPPPKWLRLNLALPVFEFTPATAEADAAGATAALNASIVEQLAAWASSSDPESGGKQWGYRRSPVRPSDVRNWPRYLERVRASSLAVLVPRIELRWVVEASPDPVDPSRMTVHVALENWTEPLSKTNFKELEPSLFQVAVTVTMPAAEHQFLRLDRVKPSYRYNQYLKYPALGFNSGVTFTADGATHRLSTTWAPRYVLPRIIPTDVPVERTIAKLAHPDCLTGLKPLLAAYEAWLTKVEKHPVDQGIDGPRAAEQLDDERSKLHTDLLAWRGELSAIRCGLEILEKSRAHWSGKGVQKSRLGIPFEAWLSMNDAMAKVAEAKGYDQWRLFQLAFILASIPAFATRLPEFHDFYTPEVAKHANAVTLLYFSTGGGKSEAFLGLLAYVLFLDRLRGKDRGVSALMRYPLRLLTLQQARRTFATMGAAEAVRHDRKHPGDPFSLGFWVGGSNTPNWHSDEAYNEVPSEKDVPPKDEASQKEVQPYKGARERWLKLSSCPFCGNKDGSLLALRRHSGVGGNAMGHFCTAPAAKCSWNARFAQPTPLPFYIVDEDIYDLAPSVLLGTVDKLAAIGQAQSTIRKFFGMFGFAPLVKTGSERLYVPMKSKDWDGHPGANSRGLFPSFDKGEKRFFDPFPALLIQDEAHLLDESLGTFSGLFESALEAALDQLSPLLKSQLAFEPNSTSRRRIKVIAASATVSEPERQMRNLYQRDKTVQFPYPGHTLYDSFYATPLQPDAGSADVERSAIAQSDIETRSHWARVYASVLTNGHRHTVAMASVLGHYHLMLTGLYVRLRSEDPVLQAAARDELVRWVSPGALHAQFVRLLSTADFATLLTLVDLHRIALTYVTNKKGGDQVIDTEKVQFDKLHKADGYDEKALNSELISGAVSAADIQDIVRRAEKRVGVNQPFPDLNDTLRSVIATSAISHGVDVEEFNAMFFAGIPSDIAEYIQASSRVGRTHVGFSLLVPVPQRYRDRFVLEIHDIFHRFLERMILPAAVDRWAEKALVRVMPSFFQEYVCGMSAIEQLCGADEARKRFSPTYAGADTVRDFLDVPANLKAAEAFMERALGLSFSPSPEGKNYYRSLVKTQLNLYHQDLGIEKYVNSTPLGKFFAMRNSLLRPMTSLRDVDLPGLIHESRADAGYRPVSDGMTARAMKFIRRGSGADVDSTDGATESRT</sequence>
<evidence type="ECO:0000256" key="1">
    <source>
        <dbReference type="SAM" id="MobiDB-lite"/>
    </source>
</evidence>
<dbReference type="CDD" id="cd18785">
    <property type="entry name" value="SF2_C"/>
    <property type="match status" value="1"/>
</dbReference>
<dbReference type="InterPro" id="IPR027417">
    <property type="entry name" value="P-loop_NTPase"/>
</dbReference>
<feature type="region of interest" description="Disordered" evidence="1">
    <location>
        <begin position="693"/>
        <end position="718"/>
    </location>
</feature>
<dbReference type="OrthoDB" id="713315at2"/>
<feature type="domain" description="Helicase C-terminal" evidence="2">
    <location>
        <begin position="1134"/>
        <end position="1194"/>
    </location>
</feature>
<comment type="caution">
    <text evidence="3">The sequence shown here is derived from an EMBL/GenBank/DDBJ whole genome shotgun (WGS) entry which is preliminary data.</text>
</comment>
<feature type="compositionally biased region" description="Basic and acidic residues" evidence="1">
    <location>
        <begin position="197"/>
        <end position="207"/>
    </location>
</feature>